<dbReference type="AlphaFoldDB" id="K9GD91"/>
<sequence>MVYIRQHELANLKNYKYVGIDHSPVSRYILKPFYTNYVIRCFPMGMA</sequence>
<name>K9GD91_PEND2</name>
<dbReference type="STRING" id="1170229.K9GD91"/>
<dbReference type="Proteomes" id="UP000009882">
    <property type="component" value="Unassembled WGS sequence"/>
</dbReference>
<evidence type="ECO:0000313" key="1">
    <source>
        <dbReference type="EMBL" id="EKV19162.1"/>
    </source>
</evidence>
<protein>
    <submittedName>
        <fullName evidence="1">Uncharacterized protein</fullName>
    </submittedName>
</protein>
<dbReference type="OrthoDB" id="196717at2759"/>
<dbReference type="InParanoid" id="K9GD91"/>
<reference evidence="2" key="1">
    <citation type="journal article" date="2012" name="BMC Genomics">
        <title>Genome sequence of the necrotrophic fungus Penicillium digitatum, the main postharvest pathogen of citrus.</title>
        <authorList>
            <person name="Marcet-Houben M."/>
            <person name="Ballester A.-R."/>
            <person name="de la Fuente B."/>
            <person name="Harries E."/>
            <person name="Marcos J.F."/>
            <person name="Gonzalez-Candelas L."/>
            <person name="Gabaldon T."/>
        </authorList>
    </citation>
    <scope>NUCLEOTIDE SEQUENCE [LARGE SCALE GENOMIC DNA]</scope>
    <source>
        <strain evidence="2">PHI26 / CECT 20796</strain>
    </source>
</reference>
<dbReference type="EMBL" id="AKCT01000026">
    <property type="protein sequence ID" value="EKV19162.1"/>
    <property type="molecule type" value="Genomic_DNA"/>
</dbReference>
<comment type="caution">
    <text evidence="1">The sequence shown here is derived from an EMBL/GenBank/DDBJ whole genome shotgun (WGS) entry which is preliminary data.</text>
</comment>
<keyword evidence="2" id="KW-1185">Reference proteome</keyword>
<proteinExistence type="predicted"/>
<accession>K9GD91</accession>
<evidence type="ECO:0000313" key="2">
    <source>
        <dbReference type="Proteomes" id="UP000009882"/>
    </source>
</evidence>
<gene>
    <name evidence="1" type="ORF">PDIG_04520</name>
</gene>
<dbReference type="HOGENOM" id="CLU_3175553_0_0_1"/>
<organism evidence="1 2">
    <name type="scientific">Penicillium digitatum (strain PHI26 / CECT 20796)</name>
    <name type="common">Green mold</name>
    <dbReference type="NCBI Taxonomy" id="1170229"/>
    <lineage>
        <taxon>Eukaryota</taxon>
        <taxon>Fungi</taxon>
        <taxon>Dikarya</taxon>
        <taxon>Ascomycota</taxon>
        <taxon>Pezizomycotina</taxon>
        <taxon>Eurotiomycetes</taxon>
        <taxon>Eurotiomycetidae</taxon>
        <taxon>Eurotiales</taxon>
        <taxon>Aspergillaceae</taxon>
        <taxon>Penicillium</taxon>
    </lineage>
</organism>